<sequence>MALPRPNLDDRRFQDLVDEAKRMVQQRCPQWSDHNVSDPGVTLIEAFAHMTDQLIYRLNRVPDKNHLAFLDLIGLTLHPPAAARTDVTFWLSAPRPEPVRIREGTEVATTRTETDEAVVFSTVRELAVVPVELSVLATGQAEPGAVPTDRRAELAAGRGVPCFSAVPRPGDAVYFGLSRAAPSCVVALRLDFPVAGHGIDPEHPPLAWEAWTGEDWTRCEVDRDGTGGFNRPGDVLVHLPAGHVASAEARQRGGWLRCVVQRPVRGQRTYSATPSLLSAEAFTVGGTAPAVHAERAAEELLGVSEGVPAQSFSLDRPPVVAGGAFAVETRDSAGDWAAWTEVAHFAESGPYDRHVHLDRSTGEVSFGPAVREADGSLRQYGAVPAKGVPVRARPYLTGGGRRGNVARRTLAVLRSSIPYIARVENRRPATGGVDGEDVADARLRGALELRTRQRAVTAEDYEYLTRQAAPEVARVRCVEAPDQGPGGVRVLLVPAAEDDGEGRLDFARMALPPELLASVHAHLDARRMLGTRLVVEPPYYQGVTVVAVLRAADGVPAARVQRAALAALYRQLNPLTGGPGGDGWPFGRTVHSGAVWAVLEQVPGVEAVEGVRLFPADLETLRRGEPDDRIVLGPGSLVFSYDHQVRVEEAR</sequence>
<dbReference type="EMBL" id="WTFF01000273">
    <property type="protein sequence ID" value="MBW5485613.1"/>
    <property type="molecule type" value="Genomic_DNA"/>
</dbReference>
<accession>A0ABS6ZEH7</accession>
<reference evidence="1 2" key="1">
    <citation type="submission" date="2019-12" db="EMBL/GenBank/DDBJ databases">
        <title>Genome sequence of Streptomyces bambusae.</title>
        <authorList>
            <person name="Bansal K."/>
            <person name="Choksket S."/>
            <person name="Korpole S."/>
            <person name="Patil P.B."/>
        </authorList>
    </citation>
    <scope>NUCLEOTIDE SEQUENCE [LARGE SCALE GENOMIC DNA]</scope>
    <source>
        <strain evidence="1 2">SK60</strain>
    </source>
</reference>
<evidence type="ECO:0000313" key="1">
    <source>
        <dbReference type="EMBL" id="MBW5485613.1"/>
    </source>
</evidence>
<organism evidence="1 2">
    <name type="scientific">Streptomyces bambusae</name>
    <dbReference type="NCBI Taxonomy" id="1550616"/>
    <lineage>
        <taxon>Bacteria</taxon>
        <taxon>Bacillati</taxon>
        <taxon>Actinomycetota</taxon>
        <taxon>Actinomycetes</taxon>
        <taxon>Kitasatosporales</taxon>
        <taxon>Streptomycetaceae</taxon>
        <taxon>Streptomyces</taxon>
    </lineage>
</organism>
<comment type="caution">
    <text evidence="1">The sequence shown here is derived from an EMBL/GenBank/DDBJ whole genome shotgun (WGS) entry which is preliminary data.</text>
</comment>
<dbReference type="NCBIfam" id="TIGR02243">
    <property type="entry name" value="putative baseplate assembly protein"/>
    <property type="match status" value="1"/>
</dbReference>
<protein>
    <submittedName>
        <fullName evidence="1">Baseplate assembly protein</fullName>
    </submittedName>
</protein>
<dbReference type="RefSeq" id="WP_219670505.1">
    <property type="nucleotide sequence ID" value="NZ_WTFF01000273.1"/>
</dbReference>
<dbReference type="Proteomes" id="UP000812013">
    <property type="component" value="Unassembled WGS sequence"/>
</dbReference>
<keyword evidence="2" id="KW-1185">Reference proteome</keyword>
<dbReference type="InterPro" id="IPR011749">
    <property type="entry name" value="CHP02243"/>
</dbReference>
<gene>
    <name evidence="1" type="ORF">GPJ59_28015</name>
</gene>
<proteinExistence type="predicted"/>
<name>A0ABS6ZEH7_9ACTN</name>
<evidence type="ECO:0000313" key="2">
    <source>
        <dbReference type="Proteomes" id="UP000812013"/>
    </source>
</evidence>